<dbReference type="Proteomes" id="UP000204584">
    <property type="component" value="Segment"/>
</dbReference>
<dbReference type="PANTHER" id="PTHR46586">
    <property type="entry name" value="ANKYRIN REPEAT-CONTAINING PROTEIN"/>
    <property type="match status" value="1"/>
</dbReference>
<proteinExistence type="predicted"/>
<dbReference type="Gene3D" id="1.25.40.20">
    <property type="entry name" value="Ankyrin repeat-containing domain"/>
    <property type="match status" value="3"/>
</dbReference>
<name>S4VVQ4_9VIRU</name>
<keyword evidence="2" id="KW-1185">Reference proteome</keyword>
<dbReference type="InterPro" id="IPR036770">
    <property type="entry name" value="Ankyrin_rpt-contain_sf"/>
</dbReference>
<dbReference type="RefSeq" id="YP_008437802.1">
    <property type="nucleotide sequence ID" value="NC_022098.1"/>
</dbReference>
<reference evidence="1 2" key="1">
    <citation type="journal article" date="2013" name="Science">
        <title>Pandoraviruses: amoeba viruses with genomes up to 2.5 Mb reaching that of parasitic eukaryotes.</title>
        <authorList>
            <person name="Philippe N."/>
            <person name="Legendre M."/>
            <person name="Doutre G."/>
            <person name="Coute Y."/>
            <person name="Poirot O."/>
            <person name="Lescot M."/>
            <person name="Arslan D."/>
            <person name="Seltzer V."/>
            <person name="Bertaux L."/>
            <person name="Bruley C."/>
            <person name="Garin J."/>
            <person name="Claverie J.M."/>
            <person name="Abergel C."/>
        </authorList>
    </citation>
    <scope>NUCLEOTIDE SEQUENCE [LARGE SCALE GENOMIC DNA]</scope>
</reference>
<evidence type="ECO:0000313" key="2">
    <source>
        <dbReference type="Proteomes" id="UP000204584"/>
    </source>
</evidence>
<organism evidence="1 2">
    <name type="scientific">Pandoravirus salinus</name>
    <dbReference type="NCBI Taxonomy" id="1349410"/>
    <lineage>
        <taxon>Viruses</taxon>
        <taxon>Pandoravirus</taxon>
    </lineage>
</organism>
<dbReference type="InterPro" id="IPR052050">
    <property type="entry name" value="SecEffector_AnkRepeat"/>
</dbReference>
<dbReference type="PANTHER" id="PTHR46586:SF3">
    <property type="entry name" value="ANKYRIN REPEAT-CONTAINING PROTEIN"/>
    <property type="match status" value="1"/>
</dbReference>
<accession>S4VVQ4</accession>
<dbReference type="GeneID" id="16606516"/>
<protein>
    <submittedName>
        <fullName evidence="1">Ankyrin repeat domain containing protein</fullName>
    </submittedName>
</protein>
<gene>
    <name evidence="1" type="ORF">psal_cds_745</name>
</gene>
<dbReference type="SUPFAM" id="SSF48403">
    <property type="entry name" value="Ankyrin repeat"/>
    <property type="match status" value="1"/>
</dbReference>
<dbReference type="SUPFAM" id="SSF81383">
    <property type="entry name" value="F-box domain"/>
    <property type="match status" value="1"/>
</dbReference>
<dbReference type="InterPro" id="IPR036047">
    <property type="entry name" value="F-box-like_dom_sf"/>
</dbReference>
<dbReference type="KEGG" id="vg:16606516"/>
<dbReference type="EMBL" id="KC977571">
    <property type="protein sequence ID" value="AGO84729.1"/>
    <property type="molecule type" value="Genomic_DNA"/>
</dbReference>
<evidence type="ECO:0000313" key="1">
    <source>
        <dbReference type="EMBL" id="AGO84729.1"/>
    </source>
</evidence>
<sequence length="398" mass="44299">METLPAELVYDILWRLGPLPHVALVCRQWRDILADERALQKYSRLSPTEYMAVLAEWGAQDVIAWAHDRGCAWDASTCLAAARSARFDLVRWLCENDCPYDDTVAEEAAKHGHIETLEWLTQRGLNMCNVNVCATAASAGRLDTLQWLYRRGFSWDDWTCALAGANGHHDVYVWACAHGCPDRPERLWTHVIAQGLTHVVDWLRAQNRAWPADACMLAARYGRVGILERAMDDGCVCDASTCAEAAESGHRAVVKWLRSRGVPWDERTCEGFALQGDVDGLAWAHQQGCPWNVITSSRAAYGGHVDVLCYLKAHGCPWSVLTCTTAAKCGHWHAVQWLAANGCPWNESVTYAAAASGNLDMLAWAIDAGCPWTRHSVLYTAGYHGHDHIIAWVEAHFF</sequence>